<dbReference type="GO" id="GO:0000956">
    <property type="term" value="P:nuclear-transcribed mRNA catabolic process"/>
    <property type="evidence" value="ECO:0007669"/>
    <property type="project" value="TreeGrafter"/>
</dbReference>
<accession>A0A9W8H767</accession>
<dbReference type="PANTHER" id="PTHR12341:SF7">
    <property type="entry name" value="5'-3' EXORIBONUCLEASE 1"/>
    <property type="match status" value="1"/>
</dbReference>
<evidence type="ECO:0000259" key="3">
    <source>
        <dbReference type="Pfam" id="PF03159"/>
    </source>
</evidence>
<name>A0A9W8H767_9FUNG</name>
<dbReference type="EMBL" id="JANBUL010000353">
    <property type="protein sequence ID" value="KAJ2776541.1"/>
    <property type="molecule type" value="Genomic_DNA"/>
</dbReference>
<evidence type="ECO:0000256" key="1">
    <source>
        <dbReference type="ARBA" id="ARBA00038299"/>
    </source>
</evidence>
<keyword evidence="4" id="KW-0540">Nuclease</keyword>
<comment type="similarity">
    <text evidence="1">Belongs to the 5'-3' exonuclease family.</text>
</comment>
<proteinExistence type="inferred from homology"/>
<reference evidence="4" key="1">
    <citation type="submission" date="2022-07" db="EMBL/GenBank/DDBJ databases">
        <title>Phylogenomic reconstructions and comparative analyses of Kickxellomycotina fungi.</title>
        <authorList>
            <person name="Reynolds N.K."/>
            <person name="Stajich J.E."/>
            <person name="Barry K."/>
            <person name="Grigoriev I.V."/>
            <person name="Crous P."/>
            <person name="Smith M.E."/>
        </authorList>
    </citation>
    <scope>NUCLEOTIDE SEQUENCE</scope>
    <source>
        <strain evidence="4">NBRC 105414</strain>
    </source>
</reference>
<dbReference type="PANTHER" id="PTHR12341">
    <property type="entry name" value="5'-&gt;3' EXORIBONUCLEASE"/>
    <property type="match status" value="1"/>
</dbReference>
<gene>
    <name evidence="4" type="primary">exo2_2</name>
    <name evidence="4" type="ORF">H4R18_005621</name>
</gene>
<evidence type="ECO:0000313" key="5">
    <source>
        <dbReference type="Proteomes" id="UP001140217"/>
    </source>
</evidence>
<dbReference type="GO" id="GO:0005634">
    <property type="term" value="C:nucleus"/>
    <property type="evidence" value="ECO:0007669"/>
    <property type="project" value="TreeGrafter"/>
</dbReference>
<keyword evidence="5" id="KW-1185">Reference proteome</keyword>
<dbReference type="InterPro" id="IPR004859">
    <property type="entry name" value="Xrn1_N"/>
</dbReference>
<keyword evidence="4" id="KW-0378">Hydrolase</keyword>
<comment type="caution">
    <text evidence="4">The sequence shown here is derived from an EMBL/GenBank/DDBJ whole genome shotgun (WGS) entry which is preliminary data.</text>
</comment>
<feature type="domain" description="Xrn1 N-terminal" evidence="3">
    <location>
        <begin position="1"/>
        <end position="91"/>
    </location>
</feature>
<evidence type="ECO:0000313" key="4">
    <source>
        <dbReference type="EMBL" id="KAJ2776541.1"/>
    </source>
</evidence>
<dbReference type="Pfam" id="PF03159">
    <property type="entry name" value="XRN_N"/>
    <property type="match status" value="2"/>
</dbReference>
<sequence>MGVPGLWRWLQQQFPGAFRAVGRLEGQAHTLLLDLNGMIHEAMRREGTCAAVLEAVDAAVAAARPRHTVFLAIDGVAPRAKAREQRARRAQYTVDGGGGFSPLDVTAGSAWLAGLERRLRGFVGRRRAAGAWGGVRVVLSGREDAGEGEHKIAAYLRAARGPCVVWSGDGDAVLLALAARAPATVVVRGQPAQPASVAAVSIDALRALLCARYGPAGRRYAAAQRTVDDLVLVALLAGSDALPPLPAAAPAPAGCAVAELWDAYRAAAAAAGPAAPLHDRGAISAPALCRLLDAVAHAREDRAFHRHVGATPLGAQIADLRARRHAWAAHAPPARKRPRARSRPAARRRPAAWPPLVWTGSAAAAATPAVRDALLRDGRPLAAPPEHRPAAWPPLAVDGRPLLPLALAPAAAWVLLCAAGSGSVMATGSDSVMLAGIAQLPPDAVASLAALAAPLGLALRCCAAGDAGFDAAHERWRRQRAAGDPGAAQLSPAVRAVLEVRRTAAAATAAATATAPAVPLRLVSVVGDREWRALLADADIDRRCAEERAAWRAAHYWHRDLTPDQLRARLCAWYAGMLAWSAALFFDGRVPSWSLAADHDMAPLASDLADHVRALPAWPAPPPDPAPPLLAEHLLSVLPPAAWPHMLPPEHAALARHLHDADYSHDAHAHVSRALARLCAPEAPIMYIWL</sequence>
<dbReference type="InterPro" id="IPR027073">
    <property type="entry name" value="5_3_exoribonuclease"/>
</dbReference>
<feature type="domain" description="Xrn1 N-terminal" evidence="3">
    <location>
        <begin position="103"/>
        <end position="188"/>
    </location>
</feature>
<dbReference type="Gene3D" id="3.40.50.12390">
    <property type="match status" value="1"/>
</dbReference>
<evidence type="ECO:0000256" key="2">
    <source>
        <dbReference type="SAM" id="MobiDB-lite"/>
    </source>
</evidence>
<dbReference type="Proteomes" id="UP001140217">
    <property type="component" value="Unassembled WGS sequence"/>
</dbReference>
<dbReference type="GO" id="GO:0003723">
    <property type="term" value="F:RNA binding"/>
    <property type="evidence" value="ECO:0007669"/>
    <property type="project" value="TreeGrafter"/>
</dbReference>
<feature type="region of interest" description="Disordered" evidence="2">
    <location>
        <begin position="328"/>
        <end position="348"/>
    </location>
</feature>
<protein>
    <submittedName>
        <fullName evidence="4">Exonuclease II Exo2</fullName>
    </submittedName>
</protein>
<keyword evidence="4" id="KW-0269">Exonuclease</keyword>
<dbReference type="OrthoDB" id="372487at2759"/>
<dbReference type="GO" id="GO:0004534">
    <property type="term" value="F:5'-3' RNA exonuclease activity"/>
    <property type="evidence" value="ECO:0007669"/>
    <property type="project" value="UniProtKB-ARBA"/>
</dbReference>
<dbReference type="AlphaFoldDB" id="A0A9W8H767"/>
<organism evidence="4 5">
    <name type="scientific">Coemansia javaensis</name>
    <dbReference type="NCBI Taxonomy" id="2761396"/>
    <lineage>
        <taxon>Eukaryota</taxon>
        <taxon>Fungi</taxon>
        <taxon>Fungi incertae sedis</taxon>
        <taxon>Zoopagomycota</taxon>
        <taxon>Kickxellomycotina</taxon>
        <taxon>Kickxellomycetes</taxon>
        <taxon>Kickxellales</taxon>
        <taxon>Kickxellaceae</taxon>
        <taxon>Coemansia</taxon>
    </lineage>
</organism>